<organism evidence="2 3">
    <name type="scientific">Lichenibacterium minor</name>
    <dbReference type="NCBI Taxonomy" id="2316528"/>
    <lineage>
        <taxon>Bacteria</taxon>
        <taxon>Pseudomonadati</taxon>
        <taxon>Pseudomonadota</taxon>
        <taxon>Alphaproteobacteria</taxon>
        <taxon>Hyphomicrobiales</taxon>
        <taxon>Lichenihabitantaceae</taxon>
        <taxon>Lichenibacterium</taxon>
    </lineage>
</organism>
<keyword evidence="1" id="KW-0472">Membrane</keyword>
<dbReference type="AlphaFoldDB" id="A0A4Q2U5U3"/>
<dbReference type="Pfam" id="PF14023">
    <property type="entry name" value="Bestrophin-like"/>
    <property type="match status" value="1"/>
</dbReference>
<evidence type="ECO:0000256" key="1">
    <source>
        <dbReference type="SAM" id="Phobius"/>
    </source>
</evidence>
<evidence type="ECO:0008006" key="4">
    <source>
        <dbReference type="Google" id="ProtNLM"/>
    </source>
</evidence>
<feature type="transmembrane region" description="Helical" evidence="1">
    <location>
        <begin position="49"/>
        <end position="68"/>
    </location>
</feature>
<dbReference type="OrthoDB" id="272864at2"/>
<protein>
    <recommendedName>
        <fullName evidence="4">DUF4239 domain-containing protein</fullName>
    </recommendedName>
</protein>
<dbReference type="EMBL" id="QYBB01000010">
    <property type="protein sequence ID" value="RYC31959.1"/>
    <property type="molecule type" value="Genomic_DNA"/>
</dbReference>
<name>A0A4Q2U5U3_9HYPH</name>
<keyword evidence="3" id="KW-1185">Reference proteome</keyword>
<evidence type="ECO:0000313" key="2">
    <source>
        <dbReference type="EMBL" id="RYC31959.1"/>
    </source>
</evidence>
<feature type="transmembrane region" description="Helical" evidence="1">
    <location>
        <begin position="215"/>
        <end position="232"/>
    </location>
</feature>
<proteinExistence type="predicted"/>
<feature type="transmembrane region" description="Helical" evidence="1">
    <location>
        <begin position="183"/>
        <end position="203"/>
    </location>
</feature>
<keyword evidence="1" id="KW-0812">Transmembrane</keyword>
<accession>A0A4Q2U5U3</accession>
<comment type="caution">
    <text evidence="2">The sequence shown here is derived from an EMBL/GenBank/DDBJ whole genome shotgun (WGS) entry which is preliminary data.</text>
</comment>
<evidence type="ECO:0000313" key="3">
    <source>
        <dbReference type="Proteomes" id="UP000290759"/>
    </source>
</evidence>
<reference evidence="2 3" key="2">
    <citation type="submission" date="2019-02" db="EMBL/GenBank/DDBJ databases">
        <title>'Lichenibacterium ramalinii' gen. nov. sp. nov., 'Lichenibacterium minor' gen. nov. sp. nov.</title>
        <authorList>
            <person name="Pankratov T."/>
        </authorList>
    </citation>
    <scope>NUCLEOTIDE SEQUENCE [LARGE SCALE GENOMIC DNA]</scope>
    <source>
        <strain evidence="2 3">RmlP026</strain>
    </source>
</reference>
<sequence>MMFETLQSLGLAQVLAVLLVLLVGAAETGNWLGRTYGRTVADDTDAGNMATATLGLLALLIAFTYAMALERYDLRREVVLQEANAISSTANFALMLPQADQAPIMADLREYTELRMALGAPYDPDRFAAALKRSGELRADLWRRAVAAETAQPQSLGVYQFVWNLSDLNNMGEKRVTALRNHVPVVVSLMLAGTALVAMAFSGYGAGVAGVKRRFANLVMALLVSTLIALMLDLQRPARGTILVPTQPLQDALDGFPRP</sequence>
<reference evidence="2 3" key="1">
    <citation type="submission" date="2018-12" db="EMBL/GenBank/DDBJ databases">
        <authorList>
            <person name="Grouzdev D.S."/>
            <person name="Krutkina M.S."/>
        </authorList>
    </citation>
    <scope>NUCLEOTIDE SEQUENCE [LARGE SCALE GENOMIC DNA]</scope>
    <source>
        <strain evidence="2 3">RmlP026</strain>
    </source>
</reference>
<dbReference type="InterPro" id="IPR025333">
    <property type="entry name" value="DUF4239"/>
</dbReference>
<keyword evidence="1" id="KW-1133">Transmembrane helix</keyword>
<dbReference type="Proteomes" id="UP000290759">
    <property type="component" value="Unassembled WGS sequence"/>
</dbReference>
<gene>
    <name evidence="2" type="ORF">D3273_11070</name>
</gene>
<dbReference type="RefSeq" id="WP_129226455.1">
    <property type="nucleotide sequence ID" value="NZ_QYBB01000010.1"/>
</dbReference>